<dbReference type="eggNOG" id="KOG0800">
    <property type="taxonomic scope" value="Eukaryota"/>
</dbReference>
<keyword evidence="7" id="KW-0479">Metal-binding</keyword>
<evidence type="ECO:0000256" key="10">
    <source>
        <dbReference type="ARBA" id="ARBA00022786"/>
    </source>
</evidence>
<dbReference type="SMART" id="SM00184">
    <property type="entry name" value="RING"/>
    <property type="match status" value="1"/>
</dbReference>
<dbReference type="InterPro" id="IPR013083">
    <property type="entry name" value="Znf_RING/FYVE/PHD"/>
</dbReference>
<evidence type="ECO:0000313" key="21">
    <source>
        <dbReference type="Proteomes" id="UP000030687"/>
    </source>
</evidence>
<evidence type="ECO:0000256" key="13">
    <source>
        <dbReference type="ARBA" id="ARBA00023136"/>
    </source>
</evidence>
<dbReference type="SUPFAM" id="SSF57850">
    <property type="entry name" value="RING/U-box"/>
    <property type="match status" value="1"/>
</dbReference>
<protein>
    <recommendedName>
        <fullName evidence="4">RING-type E3 ubiquitin transferase</fullName>
        <ecNumber evidence="4">2.3.2.27</ecNumber>
    </recommendedName>
</protein>
<dbReference type="OrthoDB" id="8062037at2759"/>
<dbReference type="InterPro" id="IPR025287">
    <property type="entry name" value="WAK_GUB"/>
</dbReference>
<dbReference type="EMBL" id="KI536661">
    <property type="protein sequence ID" value="ESR52591.1"/>
    <property type="molecule type" value="Genomic_DNA"/>
</dbReference>
<evidence type="ECO:0000256" key="5">
    <source>
        <dbReference type="ARBA" id="ARBA00022679"/>
    </source>
</evidence>
<comment type="subcellular location">
    <subcellularLocation>
        <location evidence="2">Membrane</location>
        <topology evidence="2">Single-pass membrane protein</topology>
    </subcellularLocation>
</comment>
<dbReference type="PANTHER" id="PTHR46279">
    <property type="entry name" value="RING/U-BOX SUPERFAMILY PROTEIN"/>
    <property type="match status" value="1"/>
</dbReference>
<name>V4TRR2_CITCL</name>
<gene>
    <name evidence="20" type="ORF">CICLE_v10020389mg</name>
</gene>
<evidence type="ECO:0000256" key="15">
    <source>
        <dbReference type="PROSITE-ProRule" id="PRU00175"/>
    </source>
</evidence>
<keyword evidence="13 17" id="KW-0472">Membrane</keyword>
<organism evidence="20 21">
    <name type="scientific">Citrus clementina</name>
    <name type="common">Clementine</name>
    <name type="synonym">Citrus deliciosa x Citrus sinensis</name>
    <dbReference type="NCBI Taxonomy" id="85681"/>
    <lineage>
        <taxon>Eukaryota</taxon>
        <taxon>Viridiplantae</taxon>
        <taxon>Streptophyta</taxon>
        <taxon>Embryophyta</taxon>
        <taxon>Tracheophyta</taxon>
        <taxon>Spermatophyta</taxon>
        <taxon>Magnoliopsida</taxon>
        <taxon>eudicotyledons</taxon>
        <taxon>Gunneridae</taxon>
        <taxon>Pentapetalae</taxon>
        <taxon>rosids</taxon>
        <taxon>malvids</taxon>
        <taxon>Sapindales</taxon>
        <taxon>Rutaceae</taxon>
        <taxon>Aurantioideae</taxon>
        <taxon>Citrus</taxon>
    </lineage>
</organism>
<evidence type="ECO:0000256" key="14">
    <source>
        <dbReference type="ARBA" id="ARBA00024209"/>
    </source>
</evidence>
<keyword evidence="8 18" id="KW-0732">Signal</keyword>
<feature type="transmembrane region" description="Helical" evidence="17">
    <location>
        <begin position="252"/>
        <end position="275"/>
    </location>
</feature>
<dbReference type="InParanoid" id="V4TRR2"/>
<dbReference type="Pfam" id="PF13947">
    <property type="entry name" value="GUB_WAK_bind"/>
    <property type="match status" value="1"/>
</dbReference>
<evidence type="ECO:0000256" key="17">
    <source>
        <dbReference type="SAM" id="Phobius"/>
    </source>
</evidence>
<evidence type="ECO:0000256" key="12">
    <source>
        <dbReference type="ARBA" id="ARBA00022989"/>
    </source>
</evidence>
<evidence type="ECO:0000259" key="19">
    <source>
        <dbReference type="PROSITE" id="PS50089"/>
    </source>
</evidence>
<evidence type="ECO:0000256" key="16">
    <source>
        <dbReference type="SAM" id="MobiDB-lite"/>
    </source>
</evidence>
<dbReference type="AlphaFoldDB" id="V4TRR2"/>
<dbReference type="Gramene" id="ESR52591">
    <property type="protein sequence ID" value="ESR52591"/>
    <property type="gene ID" value="CICLE_v10020389mg"/>
</dbReference>
<dbReference type="GO" id="GO:0030247">
    <property type="term" value="F:polysaccharide binding"/>
    <property type="evidence" value="ECO:0007669"/>
    <property type="project" value="InterPro"/>
</dbReference>
<comment type="pathway">
    <text evidence="3">Protein modification; protein ubiquitination.</text>
</comment>
<keyword evidence="21" id="KW-1185">Reference proteome</keyword>
<keyword evidence="12 17" id="KW-1133">Transmembrane helix</keyword>
<dbReference type="KEGG" id="cic:CICLE_v10020389mg"/>
<dbReference type="GO" id="GO:0008270">
    <property type="term" value="F:zinc ion binding"/>
    <property type="evidence" value="ECO:0007669"/>
    <property type="project" value="UniProtKB-KW"/>
</dbReference>
<dbReference type="PANTHER" id="PTHR46279:SF31">
    <property type="entry name" value="RING-H2 FINGER PROTEIN ATL20-LIKE ISOFORM X1"/>
    <property type="match status" value="1"/>
</dbReference>
<keyword evidence="6 17" id="KW-0812">Transmembrane</keyword>
<evidence type="ECO:0000313" key="20">
    <source>
        <dbReference type="EMBL" id="ESR52591.1"/>
    </source>
</evidence>
<evidence type="ECO:0000256" key="4">
    <source>
        <dbReference type="ARBA" id="ARBA00012483"/>
    </source>
</evidence>
<dbReference type="GO" id="GO:0061630">
    <property type="term" value="F:ubiquitin protein ligase activity"/>
    <property type="evidence" value="ECO:0007669"/>
    <property type="project" value="UniProtKB-EC"/>
</dbReference>
<keyword evidence="10" id="KW-0833">Ubl conjugation pathway</keyword>
<dbReference type="PROSITE" id="PS50089">
    <property type="entry name" value="ZF_RING_2"/>
    <property type="match status" value="1"/>
</dbReference>
<dbReference type="OMA" id="LCRNSPE"/>
<reference evidence="20 21" key="1">
    <citation type="submission" date="2013-10" db="EMBL/GenBank/DDBJ databases">
        <authorList>
            <consortium name="International Citrus Genome Consortium"/>
            <person name="Jenkins J."/>
            <person name="Schmutz J."/>
            <person name="Prochnik S."/>
            <person name="Rokhsar D."/>
            <person name="Gmitter F."/>
            <person name="Ollitrault P."/>
            <person name="Machado M."/>
            <person name="Talon M."/>
            <person name="Wincker P."/>
            <person name="Jaillon O."/>
            <person name="Morgante M."/>
        </authorList>
    </citation>
    <scope>NUCLEOTIDE SEQUENCE</scope>
    <source>
        <strain evidence="21">cv. Clemenules</strain>
    </source>
</reference>
<comment type="catalytic activity">
    <reaction evidence="1">
        <text>S-ubiquitinyl-[E2 ubiquitin-conjugating enzyme]-L-cysteine + [acceptor protein]-L-lysine = [E2 ubiquitin-conjugating enzyme]-L-cysteine + N(6)-ubiquitinyl-[acceptor protein]-L-lysine.</text>
        <dbReference type="EC" id="2.3.2.27"/>
    </reaction>
</comment>
<dbReference type="GO" id="GO:0016020">
    <property type="term" value="C:membrane"/>
    <property type="evidence" value="ECO:0007669"/>
    <property type="project" value="UniProtKB-SubCell"/>
</dbReference>
<feature type="region of interest" description="Disordered" evidence="16">
    <location>
        <begin position="383"/>
        <end position="410"/>
    </location>
</feature>
<evidence type="ECO:0000256" key="1">
    <source>
        <dbReference type="ARBA" id="ARBA00000900"/>
    </source>
</evidence>
<dbReference type="InterPro" id="IPR046948">
    <property type="entry name" value="ATL20-22-like"/>
</dbReference>
<dbReference type="EC" id="2.3.2.27" evidence="4"/>
<dbReference type="CDD" id="cd16461">
    <property type="entry name" value="RING-H2_EL5-like"/>
    <property type="match status" value="1"/>
</dbReference>
<evidence type="ECO:0000256" key="18">
    <source>
        <dbReference type="SAM" id="SignalP"/>
    </source>
</evidence>
<evidence type="ECO:0000256" key="9">
    <source>
        <dbReference type="ARBA" id="ARBA00022771"/>
    </source>
</evidence>
<evidence type="ECO:0000256" key="7">
    <source>
        <dbReference type="ARBA" id="ARBA00022723"/>
    </source>
</evidence>
<dbReference type="Pfam" id="PF13639">
    <property type="entry name" value="zf-RING_2"/>
    <property type="match status" value="1"/>
</dbReference>
<evidence type="ECO:0000256" key="11">
    <source>
        <dbReference type="ARBA" id="ARBA00022833"/>
    </source>
</evidence>
<evidence type="ECO:0000256" key="8">
    <source>
        <dbReference type="ARBA" id="ARBA00022729"/>
    </source>
</evidence>
<evidence type="ECO:0000256" key="3">
    <source>
        <dbReference type="ARBA" id="ARBA00004906"/>
    </source>
</evidence>
<keyword evidence="9 15" id="KW-0863">Zinc-finger</keyword>
<sequence>MPKNMAPQQIFLSSILLSILSLNHIATSIENCPVQYCGSGSSSVRVKFPFQIINNPWRVRNPRCGYPRFELACVRNQTILMLPVPGSEPFVVLNIDYSVQTLNINDPQNCLPRRYLNDFSLGNFPFHPDLVTDFTFLNCSSNSTAETAFKHRIVPCLSDDNYTVLAVPTRHYEGSKLPPPISLCEIIRSVMVPVSLWGYGTGVEDDIRLTWTDPYCAPCEDRGEVCGFKSDVGLATGCSDLSSSGTSKGTKYAIIIGVGVPGTLLIIGLGCCYLCRKVGSGHESQLGRRRRPITEISTAITLPPPAIVVNGLDRLTIESYPKTLLGESGRLPKPNDNTCSICLGEYEPKQTLRTIPECNHYFHAECIDKWLRMNASCPVCRNSPDGSSLATPSTTSTSTSSSRSSSVLSP</sequence>
<feature type="compositionally biased region" description="Low complexity" evidence="16">
    <location>
        <begin position="387"/>
        <end position="410"/>
    </location>
</feature>
<dbReference type="InterPro" id="IPR001841">
    <property type="entry name" value="Znf_RING"/>
</dbReference>
<dbReference type="Gene3D" id="3.30.40.10">
    <property type="entry name" value="Zinc/RING finger domain, C3HC4 (zinc finger)"/>
    <property type="match status" value="1"/>
</dbReference>
<comment type="similarity">
    <text evidence="14">Belongs to the RING-type zinc finger family. ATL subfamily.</text>
</comment>
<evidence type="ECO:0000256" key="2">
    <source>
        <dbReference type="ARBA" id="ARBA00004167"/>
    </source>
</evidence>
<accession>V4TRR2</accession>
<dbReference type="Proteomes" id="UP000030687">
    <property type="component" value="Unassembled WGS sequence"/>
</dbReference>
<feature type="signal peptide" evidence="18">
    <location>
        <begin position="1"/>
        <end position="28"/>
    </location>
</feature>
<keyword evidence="5" id="KW-0808">Transferase</keyword>
<proteinExistence type="inferred from homology"/>
<feature type="domain" description="RING-type" evidence="19">
    <location>
        <begin position="339"/>
        <end position="381"/>
    </location>
</feature>
<evidence type="ECO:0000256" key="6">
    <source>
        <dbReference type="ARBA" id="ARBA00022692"/>
    </source>
</evidence>
<keyword evidence="11" id="KW-0862">Zinc</keyword>
<feature type="chain" id="PRO_5004729975" description="RING-type E3 ubiquitin transferase" evidence="18">
    <location>
        <begin position="29"/>
        <end position="410"/>
    </location>
</feature>